<accession>A0AAW2RLZ6</accession>
<gene>
    <name evidence="1" type="ORF">Sangu_0182900</name>
</gene>
<protein>
    <submittedName>
        <fullName evidence="1">Uncharacterized protein</fullName>
    </submittedName>
</protein>
<organism evidence="1">
    <name type="scientific">Sesamum angustifolium</name>
    <dbReference type="NCBI Taxonomy" id="2727405"/>
    <lineage>
        <taxon>Eukaryota</taxon>
        <taxon>Viridiplantae</taxon>
        <taxon>Streptophyta</taxon>
        <taxon>Embryophyta</taxon>
        <taxon>Tracheophyta</taxon>
        <taxon>Spermatophyta</taxon>
        <taxon>Magnoliopsida</taxon>
        <taxon>eudicotyledons</taxon>
        <taxon>Gunneridae</taxon>
        <taxon>Pentapetalae</taxon>
        <taxon>asterids</taxon>
        <taxon>lamiids</taxon>
        <taxon>Lamiales</taxon>
        <taxon>Pedaliaceae</taxon>
        <taxon>Sesamum</taxon>
    </lineage>
</organism>
<evidence type="ECO:0000313" key="1">
    <source>
        <dbReference type="EMBL" id="KAL0381186.1"/>
    </source>
</evidence>
<reference evidence="1" key="1">
    <citation type="submission" date="2020-06" db="EMBL/GenBank/DDBJ databases">
        <authorList>
            <person name="Li T."/>
            <person name="Hu X."/>
            <person name="Zhang T."/>
            <person name="Song X."/>
            <person name="Zhang H."/>
            <person name="Dai N."/>
            <person name="Sheng W."/>
            <person name="Hou X."/>
            <person name="Wei L."/>
        </authorList>
    </citation>
    <scope>NUCLEOTIDE SEQUENCE</scope>
    <source>
        <strain evidence="1">G01</strain>
        <tissue evidence="1">Leaf</tissue>
    </source>
</reference>
<dbReference type="EMBL" id="JACGWK010000001">
    <property type="protein sequence ID" value="KAL0381186.1"/>
    <property type="molecule type" value="Genomic_DNA"/>
</dbReference>
<dbReference type="AlphaFoldDB" id="A0AAW2RLZ6"/>
<reference evidence="1" key="2">
    <citation type="journal article" date="2024" name="Plant">
        <title>Genomic evolution and insights into agronomic trait innovations of Sesamum species.</title>
        <authorList>
            <person name="Miao H."/>
            <person name="Wang L."/>
            <person name="Qu L."/>
            <person name="Liu H."/>
            <person name="Sun Y."/>
            <person name="Le M."/>
            <person name="Wang Q."/>
            <person name="Wei S."/>
            <person name="Zheng Y."/>
            <person name="Lin W."/>
            <person name="Duan Y."/>
            <person name="Cao H."/>
            <person name="Xiong S."/>
            <person name="Wang X."/>
            <person name="Wei L."/>
            <person name="Li C."/>
            <person name="Ma Q."/>
            <person name="Ju M."/>
            <person name="Zhao R."/>
            <person name="Li G."/>
            <person name="Mu C."/>
            <person name="Tian Q."/>
            <person name="Mei H."/>
            <person name="Zhang T."/>
            <person name="Gao T."/>
            <person name="Zhang H."/>
        </authorList>
    </citation>
    <scope>NUCLEOTIDE SEQUENCE</scope>
    <source>
        <strain evidence="1">G01</strain>
    </source>
</reference>
<comment type="caution">
    <text evidence="1">The sequence shown here is derived from an EMBL/GenBank/DDBJ whole genome shotgun (WGS) entry which is preliminary data.</text>
</comment>
<proteinExistence type="predicted"/>
<name>A0AAW2RLZ6_9LAMI</name>
<sequence>MTPTQANRPFADSAYARADARRHWLPSPVRMPAALNFQGSYKPPPTTDVDVLVDAADVLSFSPEVLFTDARFPFTNIIGMPNLALPLTFQHFLARERFRLSSTDLLCLSPSLCISSCIVPMQLKPASLGDCAPSFDELALDDLASATPDFLPASVTPSYSPFTNEVYLLLK</sequence>